<dbReference type="RefSeq" id="WP_012646160.1">
    <property type="nucleotide sequence ID" value="NC_011979.1"/>
</dbReference>
<evidence type="ECO:0000313" key="2">
    <source>
        <dbReference type="EMBL" id="ACM19431.1"/>
    </source>
</evidence>
<evidence type="ECO:0000259" key="1">
    <source>
        <dbReference type="PROSITE" id="PS50042"/>
    </source>
</evidence>
<dbReference type="InterPro" id="IPR050397">
    <property type="entry name" value="Env_Response_Regulators"/>
</dbReference>
<dbReference type="PANTHER" id="PTHR24567">
    <property type="entry name" value="CRP FAMILY TRANSCRIPTIONAL REGULATORY PROTEIN"/>
    <property type="match status" value="1"/>
</dbReference>
<dbReference type="Pfam" id="PF00027">
    <property type="entry name" value="cNMP_binding"/>
    <property type="match status" value="1"/>
</dbReference>
<dbReference type="GO" id="GO:0003700">
    <property type="term" value="F:DNA-binding transcription factor activity"/>
    <property type="evidence" value="ECO:0007669"/>
    <property type="project" value="TreeGrafter"/>
</dbReference>
<evidence type="ECO:0000313" key="3">
    <source>
        <dbReference type="Proteomes" id="UP000007721"/>
    </source>
</evidence>
<dbReference type="PANTHER" id="PTHR24567:SF74">
    <property type="entry name" value="HTH-TYPE TRANSCRIPTIONAL REGULATOR ARCR"/>
    <property type="match status" value="1"/>
</dbReference>
<keyword evidence="3" id="KW-1185">Reference proteome</keyword>
<organism evidence="2 3">
    <name type="scientific">Geotalea daltonii (strain DSM 22248 / JCM 15807 / FRC-32)</name>
    <name type="common">Geobacter daltonii</name>
    <dbReference type="NCBI Taxonomy" id="316067"/>
    <lineage>
        <taxon>Bacteria</taxon>
        <taxon>Pseudomonadati</taxon>
        <taxon>Thermodesulfobacteriota</taxon>
        <taxon>Desulfuromonadia</taxon>
        <taxon>Geobacterales</taxon>
        <taxon>Geobacteraceae</taxon>
        <taxon>Geotalea</taxon>
    </lineage>
</organism>
<dbReference type="CDD" id="cd00038">
    <property type="entry name" value="CAP_ED"/>
    <property type="match status" value="1"/>
</dbReference>
<dbReference type="STRING" id="316067.Geob_1071"/>
<protein>
    <submittedName>
        <fullName evidence="2">Cyclic nucleotide-binding protein</fullName>
    </submittedName>
</protein>
<dbReference type="InterPro" id="IPR000595">
    <property type="entry name" value="cNMP-bd_dom"/>
</dbReference>
<dbReference type="SUPFAM" id="SSF51206">
    <property type="entry name" value="cAMP-binding domain-like"/>
    <property type="match status" value="1"/>
</dbReference>
<dbReference type="eggNOG" id="COG0664">
    <property type="taxonomic scope" value="Bacteria"/>
</dbReference>
<dbReference type="SMART" id="SM00100">
    <property type="entry name" value="cNMP"/>
    <property type="match status" value="1"/>
</dbReference>
<dbReference type="PROSITE" id="PS50042">
    <property type="entry name" value="CNMP_BINDING_3"/>
    <property type="match status" value="1"/>
</dbReference>
<sequence length="184" mass="20229">MRRTGIDSAGNNGGFVMDKSPSDAILFGCEELFWPLERRGEELERNQWLSDLGWPEIMALASYMSPYKIPAGTAVCREGDREVFLCLICDGVIDVVKEDSSGCAKVLTSISRGKTIGEMSLIDGEPRSATMIARSDATLLVLKLAGFRDLAEVHPRLYGKLAEKIARVLSQRLRQTSGALAEYI</sequence>
<name>B9M321_GEODF</name>
<dbReference type="InterPro" id="IPR018490">
    <property type="entry name" value="cNMP-bd_dom_sf"/>
</dbReference>
<dbReference type="AlphaFoldDB" id="B9M321"/>
<dbReference type="EMBL" id="CP001390">
    <property type="protein sequence ID" value="ACM19431.1"/>
    <property type="molecule type" value="Genomic_DNA"/>
</dbReference>
<proteinExistence type="predicted"/>
<gene>
    <name evidence="2" type="ordered locus">Geob_1071</name>
</gene>
<dbReference type="PROSITE" id="PS00889">
    <property type="entry name" value="CNMP_BINDING_2"/>
    <property type="match status" value="1"/>
</dbReference>
<dbReference type="Gene3D" id="2.60.120.10">
    <property type="entry name" value="Jelly Rolls"/>
    <property type="match status" value="1"/>
</dbReference>
<dbReference type="KEGG" id="geo:Geob_1071"/>
<reference evidence="2 3" key="1">
    <citation type="submission" date="2009-01" db="EMBL/GenBank/DDBJ databases">
        <title>Complete sequence of Geobacter sp. FRC-32.</title>
        <authorList>
            <consortium name="US DOE Joint Genome Institute"/>
            <person name="Lucas S."/>
            <person name="Copeland A."/>
            <person name="Lapidus A."/>
            <person name="Glavina del Rio T."/>
            <person name="Dalin E."/>
            <person name="Tice H."/>
            <person name="Bruce D."/>
            <person name="Goodwin L."/>
            <person name="Pitluck S."/>
            <person name="Saunders E."/>
            <person name="Brettin T."/>
            <person name="Detter J.C."/>
            <person name="Han C."/>
            <person name="Larimer F."/>
            <person name="Land M."/>
            <person name="Hauser L."/>
            <person name="Kyrpides N."/>
            <person name="Ovchinnikova G."/>
            <person name="Kostka J."/>
            <person name="Richardson P."/>
        </authorList>
    </citation>
    <scope>NUCLEOTIDE SEQUENCE [LARGE SCALE GENOMIC DNA]</scope>
    <source>
        <strain evidence="3">DSM 22248 / JCM 15807 / FRC-32</strain>
    </source>
</reference>
<dbReference type="OrthoDB" id="9784809at2"/>
<dbReference type="HOGENOM" id="CLU_075053_16_0_7"/>
<accession>B9M321</accession>
<dbReference type="Proteomes" id="UP000007721">
    <property type="component" value="Chromosome"/>
</dbReference>
<feature type="domain" description="Cyclic nucleotide-binding" evidence="1">
    <location>
        <begin position="48"/>
        <end position="150"/>
    </location>
</feature>
<dbReference type="InterPro" id="IPR014710">
    <property type="entry name" value="RmlC-like_jellyroll"/>
</dbReference>
<dbReference type="GO" id="GO:0005829">
    <property type="term" value="C:cytosol"/>
    <property type="evidence" value="ECO:0007669"/>
    <property type="project" value="TreeGrafter"/>
</dbReference>
<dbReference type="InterPro" id="IPR018488">
    <property type="entry name" value="cNMP-bd_CS"/>
</dbReference>